<dbReference type="Pfam" id="PF05521">
    <property type="entry name" value="Phage_HCP"/>
    <property type="match status" value="1"/>
</dbReference>
<keyword evidence="2" id="KW-1185">Reference proteome</keyword>
<dbReference type="Gene3D" id="2.40.10.270">
    <property type="entry name" value="Bacteriophage SPP1 head-tail adaptor protein"/>
    <property type="match status" value="1"/>
</dbReference>
<dbReference type="Proteomes" id="UP000223789">
    <property type="component" value="Segment"/>
</dbReference>
<name>A0A142K636_9CAUD</name>
<protein>
    <submittedName>
        <fullName evidence="1">Head-to-tail connector protein</fullName>
    </submittedName>
</protein>
<dbReference type="EMBL" id="KU958700">
    <property type="protein sequence ID" value="AMS01569.1"/>
    <property type="molecule type" value="Genomic_DNA"/>
</dbReference>
<sequence length="110" mass="12103">MSVGRWLNRTLQVWRPVTVDDGYGGQETTLVRQEDDVRGKVDQPSASDRLLAQQAGAEHTHDVFLLPAADVARGDELRGGGQVLKVTSVVEPSSTRYRKAECKLIEREGA</sequence>
<evidence type="ECO:0000313" key="1">
    <source>
        <dbReference type="EMBL" id="AMS01569.1"/>
    </source>
</evidence>
<reference evidence="1 2" key="1">
    <citation type="submission" date="2016-03" db="EMBL/GenBank/DDBJ databases">
        <authorList>
            <person name="Ploux O."/>
        </authorList>
    </citation>
    <scope>NUCLEOTIDE SEQUENCE [LARGE SCALE GENOMIC DNA]</scope>
</reference>
<dbReference type="InterPro" id="IPR008767">
    <property type="entry name" value="Phage_SPP1_head-tail_adaptor"/>
</dbReference>
<accession>A0A142K636</accession>
<dbReference type="InterPro" id="IPR038666">
    <property type="entry name" value="SSP1_head-tail_sf"/>
</dbReference>
<evidence type="ECO:0000313" key="2">
    <source>
        <dbReference type="Proteomes" id="UP000223789"/>
    </source>
</evidence>
<proteinExistence type="predicted"/>
<gene>
    <name evidence="1" type="ORF">SEA_CHYMERA_10</name>
</gene>
<organism evidence="1 2">
    <name type="scientific">Streptomyces phage Chymera</name>
    <dbReference type="NCBI Taxonomy" id="1821728"/>
    <lineage>
        <taxon>Viruses</taxon>
        <taxon>Duplodnaviria</taxon>
        <taxon>Heunggongvirae</taxon>
        <taxon>Uroviricota</taxon>
        <taxon>Caudoviricetes</taxon>
        <taxon>Chymeravirus</taxon>
        <taxon>Chymeravirus chymera</taxon>
    </lineage>
</organism>